<dbReference type="Gene3D" id="3.20.20.150">
    <property type="entry name" value="Divalent-metal-dependent TIM barrel enzymes"/>
    <property type="match status" value="1"/>
</dbReference>
<dbReference type="PANTHER" id="PTHR12110">
    <property type="entry name" value="HYDROXYPYRUVATE ISOMERASE"/>
    <property type="match status" value="1"/>
</dbReference>
<dbReference type="InterPro" id="IPR036237">
    <property type="entry name" value="Xyl_isomerase-like_sf"/>
</dbReference>
<dbReference type="Proteomes" id="UP001166021">
    <property type="component" value="Unassembled WGS sequence"/>
</dbReference>
<dbReference type="InterPro" id="IPR019546">
    <property type="entry name" value="TAT_signal_bac_arc"/>
</dbReference>
<dbReference type="RefSeq" id="WP_188243094.1">
    <property type="nucleotide sequence ID" value="NZ_JABTCF010000003.1"/>
</dbReference>
<protein>
    <submittedName>
        <fullName evidence="3">Sugar phosphate isomerase/epimerase</fullName>
    </submittedName>
</protein>
<evidence type="ECO:0000259" key="2">
    <source>
        <dbReference type="Pfam" id="PF01261"/>
    </source>
</evidence>
<keyword evidence="1" id="KW-0732">Signal</keyword>
<keyword evidence="3" id="KW-0413">Isomerase</keyword>
<reference evidence="3" key="1">
    <citation type="submission" date="2020-05" db="EMBL/GenBank/DDBJ databases">
        <title>The draft genome sequence of Maribacter sp. ANRC-HE7.</title>
        <authorList>
            <person name="Mu L."/>
        </authorList>
    </citation>
    <scope>NUCLEOTIDE SEQUENCE</scope>
    <source>
        <strain evidence="3">ANRC-HE7</strain>
    </source>
</reference>
<dbReference type="GO" id="GO:0016853">
    <property type="term" value="F:isomerase activity"/>
    <property type="evidence" value="ECO:0007669"/>
    <property type="project" value="UniProtKB-KW"/>
</dbReference>
<comment type="caution">
    <text evidence="3">The sequence shown here is derived from an EMBL/GenBank/DDBJ whole genome shotgun (WGS) entry which is preliminary data.</text>
</comment>
<dbReference type="Pfam" id="PF01261">
    <property type="entry name" value="AP_endonuc_2"/>
    <property type="match status" value="1"/>
</dbReference>
<evidence type="ECO:0000256" key="1">
    <source>
        <dbReference type="SAM" id="SignalP"/>
    </source>
</evidence>
<accession>A0ABR7UZ83</accession>
<keyword evidence="4" id="KW-1185">Reference proteome</keyword>
<name>A0ABR7UZ83_9FLAO</name>
<dbReference type="PROSITE" id="PS51318">
    <property type="entry name" value="TAT"/>
    <property type="match status" value="1"/>
</dbReference>
<dbReference type="SUPFAM" id="SSF51658">
    <property type="entry name" value="Xylose isomerase-like"/>
    <property type="match status" value="1"/>
</dbReference>
<gene>
    <name evidence="3" type="ORF">HPE56_07215</name>
</gene>
<dbReference type="InterPro" id="IPR050312">
    <property type="entry name" value="IolE/XylAMocC-like"/>
</dbReference>
<feature type="signal peptide" evidence="1">
    <location>
        <begin position="1"/>
        <end position="26"/>
    </location>
</feature>
<dbReference type="PANTHER" id="PTHR12110:SF41">
    <property type="entry name" value="INOSOSE DEHYDRATASE"/>
    <property type="match status" value="1"/>
</dbReference>
<sequence>MSFTRRKFIKVTSATAAGVGIAPTLAAQLIPSPIDNKVCVFSKCLQFLNYEELGETLARLGFGGADLTVRNNGHVLPENVKRDLPKAVKTLKKAGVDVPMIATGINDANDRLTEDILGTAADSGISYYRMGYFKYDDKLPVFQNLDNCKRRLEKLEKLNRKYNIKGGYQNHSGPWGMVGGAIWDLHYILKDFDPEYVGVQYDIAHATVEGGYSWELTLKIIEPWINSLAIKDFLWKKGEKRWEPEWIPLGEGMVDFKKYADDAQRLLTTKPITIHCEYDLGGAEFGQTNPTMLPKDIYRKLANDLRYFNNKLVKN</sequence>
<organism evidence="3 4">
    <name type="scientific">Maribacter aquimaris</name>
    <dbReference type="NCBI Taxonomy" id="2737171"/>
    <lineage>
        <taxon>Bacteria</taxon>
        <taxon>Pseudomonadati</taxon>
        <taxon>Bacteroidota</taxon>
        <taxon>Flavobacteriia</taxon>
        <taxon>Flavobacteriales</taxon>
        <taxon>Flavobacteriaceae</taxon>
        <taxon>Maribacter</taxon>
    </lineage>
</organism>
<dbReference type="InterPro" id="IPR006311">
    <property type="entry name" value="TAT_signal"/>
</dbReference>
<feature type="domain" description="Xylose isomerase-like TIM barrel" evidence="2">
    <location>
        <begin position="57"/>
        <end position="266"/>
    </location>
</feature>
<evidence type="ECO:0000313" key="3">
    <source>
        <dbReference type="EMBL" id="MBD0777577.1"/>
    </source>
</evidence>
<dbReference type="EMBL" id="JABTCF010000003">
    <property type="protein sequence ID" value="MBD0777577.1"/>
    <property type="molecule type" value="Genomic_DNA"/>
</dbReference>
<evidence type="ECO:0000313" key="4">
    <source>
        <dbReference type="Proteomes" id="UP001166021"/>
    </source>
</evidence>
<feature type="chain" id="PRO_5045636001" evidence="1">
    <location>
        <begin position="27"/>
        <end position="315"/>
    </location>
</feature>
<proteinExistence type="predicted"/>
<dbReference type="InterPro" id="IPR013022">
    <property type="entry name" value="Xyl_isomerase-like_TIM-brl"/>
</dbReference>
<dbReference type="NCBIfam" id="TIGR01409">
    <property type="entry name" value="TAT_signal_seq"/>
    <property type="match status" value="1"/>
</dbReference>